<feature type="region of interest" description="Disordered" evidence="2">
    <location>
        <begin position="693"/>
        <end position="713"/>
    </location>
</feature>
<reference evidence="3 4" key="1">
    <citation type="journal article" date="2020" name="ISME J.">
        <title>Uncovering the hidden diversity of litter-decomposition mechanisms in mushroom-forming fungi.</title>
        <authorList>
            <person name="Floudas D."/>
            <person name="Bentzer J."/>
            <person name="Ahren D."/>
            <person name="Johansson T."/>
            <person name="Persson P."/>
            <person name="Tunlid A."/>
        </authorList>
    </citation>
    <scope>NUCLEOTIDE SEQUENCE [LARGE SCALE GENOMIC DNA]</scope>
    <source>
        <strain evidence="3 4">CBS 146.42</strain>
    </source>
</reference>
<feature type="compositionally biased region" description="Low complexity" evidence="2">
    <location>
        <begin position="403"/>
        <end position="442"/>
    </location>
</feature>
<dbReference type="OrthoDB" id="3069722at2759"/>
<feature type="compositionally biased region" description="Acidic residues" evidence="2">
    <location>
        <begin position="1265"/>
        <end position="1277"/>
    </location>
</feature>
<feature type="compositionally biased region" description="Pro residues" evidence="2">
    <location>
        <begin position="141"/>
        <end position="154"/>
    </location>
</feature>
<feature type="region of interest" description="Disordered" evidence="2">
    <location>
        <begin position="542"/>
        <end position="605"/>
    </location>
</feature>
<evidence type="ECO:0000256" key="1">
    <source>
        <dbReference type="SAM" id="Coils"/>
    </source>
</evidence>
<feature type="compositionally biased region" description="Low complexity" evidence="2">
    <location>
        <begin position="188"/>
        <end position="197"/>
    </location>
</feature>
<feature type="compositionally biased region" description="Polar residues" evidence="2">
    <location>
        <begin position="940"/>
        <end position="954"/>
    </location>
</feature>
<evidence type="ECO:0000256" key="2">
    <source>
        <dbReference type="SAM" id="MobiDB-lite"/>
    </source>
</evidence>
<feature type="compositionally biased region" description="Polar residues" evidence="2">
    <location>
        <begin position="1049"/>
        <end position="1058"/>
    </location>
</feature>
<feature type="compositionally biased region" description="Basic and acidic residues" evidence="2">
    <location>
        <begin position="802"/>
        <end position="817"/>
    </location>
</feature>
<feature type="compositionally biased region" description="Low complexity" evidence="2">
    <location>
        <begin position="1018"/>
        <end position="1044"/>
    </location>
</feature>
<feature type="compositionally biased region" description="Gly residues" evidence="2">
    <location>
        <begin position="1133"/>
        <end position="1142"/>
    </location>
</feature>
<feature type="compositionally biased region" description="Basic residues" evidence="2">
    <location>
        <begin position="1307"/>
        <end position="1317"/>
    </location>
</feature>
<feature type="region of interest" description="Disordered" evidence="2">
    <location>
        <begin position="1"/>
        <end position="201"/>
    </location>
</feature>
<feature type="region of interest" description="Disordered" evidence="2">
    <location>
        <begin position="759"/>
        <end position="1317"/>
    </location>
</feature>
<sequence length="1317" mass="140940">MLVSPAAVMSAKEYYESTPGQRVQSPDSFWKSGDQPPTTQVPPLNITRKGSRDDYISPADPNFTLTNFPSSTFAGANNAEGAALSPPPKPIPTPMPHDHHDAMRSPPAPHSPGGSQVTDESDDSLVHIHLPGTHSHSHPQPQAPPPAAPRPPSNPRRSDSVSLTQSNLLHHTVGQTGTSSMVTPLRGSYSHYTSPSSSRKRLRAKELATHGKDTLIQMLVKQEASTDESRKLLRGALDKLEQYKLDLVEANNHCRRLERACQKLTDERMLMHTQVTEAMGKSQQHALNAQQELAVCKLKLEHTEQTLATANADLRQAKLQVSTTTLENERLRTELHHLREKSNLREAREQGRKQGYDEGVQQARVPALPRQITQAGEPSGTTNQSNNNSIVVGDGGAFIEDPNTTTQSTTANTTAPVPSTSQGHVRSSSRSSTSSSLTTTGTARDPRALKASFESALQQARAETEHRLQRELEHQLNAERQRLQLLNLQHEQNLERASRDQSEQFQKMLSATQQQTQVQMQELKELERRLKEELRKEREVVERVREERDQERERREREEWERRKEREERERERQAYLAEQARLANEREKERREVDKRERARDQVVAEANATAARAVQAAADASNAVANVSAAASGSTRPSSETSGSDHEHARSFPVPPLPYIPMPRPPMNMPVPQIPQSGSAVTMPEPTIPTYSTSSLISSRPSSRSVQPTLPQTVSVRHASVGVAGAGGRNRRHSIESQSSVSTVAGALDSLVSFPHAVPSDALGRTSSNDSNGRGRGGGGAPIYGRPGSNGGRDGPYGNPERESRARGGRDRDALSDIPEDASVRSGSVMSPSAPVVPPLPVLNTRQSHNGGQQPPVPRPSPYVLAGGRGGASGRYSNPREGRERESDDDDGPVVPTITVEPDNWRSGEREDEDDERPVNPDFLNPRGLGAGLRRSDSSNSARPSIRSNSSYEIVVEPPSNPTSPRESRSQDPHSMSQHQSSGHNQPPHSMNPNEYLSPLHATVPIPPVQAPTQPRGTTNTTSSSSSRTRTRTGSSSGTSRGWGDQDNGNAPTEPSSPVIPGLDAQSLPVGFVPRVFTPHSAPAPSLPDAGGPTAATGESLPAGFVPQSITDTVTGITTPLSGMPSALPSVGGGGNGNGGSRRASIYGGGDANEQAPPADWSGAGWGSGQTYSPYRSSGSPLPTGPPVIPKGTGWGALDDSSDSDPPHQRSSGSRRNTPSQGTRSIYGTPGGLSGSTRNLPMGSGTPVGGGVYQNPLRRDEGGDGEGEGEGDMDEELMRNTKINATAPLPGGSGAASGGGAAAGGRKKKKKGGRS</sequence>
<keyword evidence="4" id="KW-1185">Reference proteome</keyword>
<feature type="compositionally biased region" description="Basic and acidic residues" evidence="2">
    <location>
        <begin position="542"/>
        <end position="574"/>
    </location>
</feature>
<feature type="compositionally biased region" description="Polar residues" evidence="2">
    <location>
        <begin position="846"/>
        <end position="855"/>
    </location>
</feature>
<feature type="compositionally biased region" description="Polar residues" evidence="2">
    <location>
        <begin position="1110"/>
        <end position="1123"/>
    </location>
</feature>
<accession>A0A8H5CSI6</accession>
<evidence type="ECO:0000313" key="4">
    <source>
        <dbReference type="Proteomes" id="UP000559027"/>
    </source>
</evidence>
<keyword evidence="1" id="KW-0175">Coiled coil</keyword>
<feature type="compositionally biased region" description="Polar residues" evidence="2">
    <location>
        <begin position="18"/>
        <end position="27"/>
    </location>
</feature>
<feature type="compositionally biased region" description="Polar residues" evidence="2">
    <location>
        <begin position="1211"/>
        <end position="1228"/>
    </location>
</feature>
<organism evidence="3 4">
    <name type="scientific">Leucocoprinus leucothites</name>
    <dbReference type="NCBI Taxonomy" id="201217"/>
    <lineage>
        <taxon>Eukaryota</taxon>
        <taxon>Fungi</taxon>
        <taxon>Dikarya</taxon>
        <taxon>Basidiomycota</taxon>
        <taxon>Agaricomycotina</taxon>
        <taxon>Agaricomycetes</taxon>
        <taxon>Agaricomycetidae</taxon>
        <taxon>Agaricales</taxon>
        <taxon>Agaricineae</taxon>
        <taxon>Agaricaceae</taxon>
        <taxon>Leucocoprinus</taxon>
    </lineage>
</organism>
<feature type="compositionally biased region" description="Polar residues" evidence="2">
    <location>
        <begin position="635"/>
        <end position="644"/>
    </location>
</feature>
<feature type="compositionally biased region" description="Polar residues" evidence="2">
    <location>
        <begin position="160"/>
        <end position="182"/>
    </location>
</feature>
<feature type="compositionally biased region" description="Polar residues" evidence="2">
    <location>
        <begin position="371"/>
        <end position="390"/>
    </location>
</feature>
<feature type="region of interest" description="Disordered" evidence="2">
    <location>
        <begin position="621"/>
        <end position="656"/>
    </location>
</feature>
<dbReference type="EMBL" id="JAACJO010000026">
    <property type="protein sequence ID" value="KAF5347239.1"/>
    <property type="molecule type" value="Genomic_DNA"/>
</dbReference>
<feature type="compositionally biased region" description="Gly residues" evidence="2">
    <location>
        <begin position="1293"/>
        <end position="1305"/>
    </location>
</feature>
<feature type="compositionally biased region" description="Polar residues" evidence="2">
    <location>
        <begin position="63"/>
        <end position="75"/>
    </location>
</feature>
<feature type="compositionally biased region" description="Basic and acidic residues" evidence="2">
    <location>
        <begin position="584"/>
        <end position="604"/>
    </location>
</feature>
<feature type="region of interest" description="Disordered" evidence="2">
    <location>
        <begin position="335"/>
        <end position="448"/>
    </location>
</feature>
<feature type="coiled-coil region" evidence="1">
    <location>
        <begin position="233"/>
        <end position="267"/>
    </location>
</feature>
<proteinExistence type="predicted"/>
<feature type="compositionally biased region" description="Polar residues" evidence="2">
    <location>
        <begin position="975"/>
        <end position="997"/>
    </location>
</feature>
<protein>
    <submittedName>
        <fullName evidence="3">Uncharacterized protein</fullName>
    </submittedName>
</protein>
<dbReference type="PANTHER" id="PTHR45615:SF80">
    <property type="entry name" value="GRIP DOMAIN-CONTAINING PROTEIN"/>
    <property type="match status" value="1"/>
</dbReference>
<comment type="caution">
    <text evidence="3">The sequence shown here is derived from an EMBL/GenBank/DDBJ whole genome shotgun (WGS) entry which is preliminary data.</text>
</comment>
<gene>
    <name evidence="3" type="ORF">D9756_009984</name>
</gene>
<feature type="compositionally biased region" description="Basic and acidic residues" evidence="2">
    <location>
        <begin position="335"/>
        <end position="356"/>
    </location>
</feature>
<feature type="compositionally biased region" description="Pro residues" evidence="2">
    <location>
        <begin position="85"/>
        <end position="95"/>
    </location>
</feature>
<feature type="compositionally biased region" description="Polar residues" evidence="2">
    <location>
        <begin position="1171"/>
        <end position="1183"/>
    </location>
</feature>
<feature type="compositionally biased region" description="Gly residues" evidence="2">
    <location>
        <begin position="776"/>
        <end position="797"/>
    </location>
</feature>
<dbReference type="PANTHER" id="PTHR45615">
    <property type="entry name" value="MYOSIN HEAVY CHAIN, NON-MUSCLE"/>
    <property type="match status" value="1"/>
</dbReference>
<dbReference type="Proteomes" id="UP000559027">
    <property type="component" value="Unassembled WGS sequence"/>
</dbReference>
<evidence type="ECO:0000313" key="3">
    <source>
        <dbReference type="EMBL" id="KAF5347239.1"/>
    </source>
</evidence>
<feature type="compositionally biased region" description="Low complexity" evidence="2">
    <location>
        <begin position="693"/>
        <end position="707"/>
    </location>
</feature>
<feature type="compositionally biased region" description="Low complexity" evidence="2">
    <location>
        <begin position="621"/>
        <end position="634"/>
    </location>
</feature>
<name>A0A8H5CSI6_9AGAR</name>